<dbReference type="PANTHER" id="PTHR43293">
    <property type="entry name" value="ACETATE COA-TRANSFERASE YDIF"/>
    <property type="match status" value="1"/>
</dbReference>
<keyword evidence="3" id="KW-1185">Reference proteome</keyword>
<accession>A0ABV3BG68</accession>
<organism evidence="2 3">
    <name type="scientific">Streptomyces atriruber</name>
    <dbReference type="NCBI Taxonomy" id="545121"/>
    <lineage>
        <taxon>Bacteria</taxon>
        <taxon>Bacillati</taxon>
        <taxon>Actinomycetota</taxon>
        <taxon>Actinomycetes</taxon>
        <taxon>Kitasatosporales</taxon>
        <taxon>Streptomycetaceae</taxon>
        <taxon>Streptomyces</taxon>
    </lineage>
</organism>
<comment type="similarity">
    <text evidence="1">Belongs to the 3-oxoacid CoA-transferase subunit B family.</text>
</comment>
<evidence type="ECO:0000313" key="3">
    <source>
        <dbReference type="Proteomes" id="UP001551176"/>
    </source>
</evidence>
<dbReference type="InterPro" id="IPR004165">
    <property type="entry name" value="CoA_trans_fam_I"/>
</dbReference>
<proteinExistence type="inferred from homology"/>
<dbReference type="EC" id="2.8.3.-" evidence="2"/>
<dbReference type="PANTHER" id="PTHR43293:SF3">
    <property type="entry name" value="CHOLESTEROL RING-CLEAVING HYDROLASE IPDB SUBUNIT"/>
    <property type="match status" value="1"/>
</dbReference>
<dbReference type="EMBL" id="JBEYXV010000002">
    <property type="protein sequence ID" value="MEU6819956.1"/>
    <property type="molecule type" value="Genomic_DNA"/>
</dbReference>
<gene>
    <name evidence="2" type="ORF">ABZ921_04945</name>
</gene>
<dbReference type="InterPro" id="IPR037171">
    <property type="entry name" value="NagB/RpiA_transferase-like"/>
</dbReference>
<dbReference type="RefSeq" id="WP_359344914.1">
    <property type="nucleotide sequence ID" value="NZ_JBEYXV010000002.1"/>
</dbReference>
<comment type="caution">
    <text evidence="2">The sequence shown here is derived from an EMBL/GenBank/DDBJ whole genome shotgun (WGS) entry which is preliminary data.</text>
</comment>
<dbReference type="SUPFAM" id="SSF100950">
    <property type="entry name" value="NagB/RpiA/CoA transferase-like"/>
    <property type="match status" value="1"/>
</dbReference>
<dbReference type="Pfam" id="PF01144">
    <property type="entry name" value="CoA_trans"/>
    <property type="match status" value="1"/>
</dbReference>
<sequence length="257" mass="27855">MTQTGRITATRAEYCVIACAEAWRADGEILASPMGTIPSVAARLAKLTFSPDLLLTDGEALLIGDVPAVGAASAVTEGWLPYRKHLTMVMGGRRHVMMGASQIDRFGNQNISCIGDWARPKRQLLGVRGAPVNTLNNPVSYWIPRHSPRVFVEKVDMISGVGYDSAAAAGPSASRFHDLRRVVSDLGVFDFGTPDHAMRVVSLHPGVTLDQVREATGFALAVPDDGVPYTREPTAEELRLIRDVVDPDGLRDREVRP</sequence>
<dbReference type="SMART" id="SM00882">
    <property type="entry name" value="CoA_trans"/>
    <property type="match status" value="1"/>
</dbReference>
<evidence type="ECO:0000313" key="2">
    <source>
        <dbReference type="EMBL" id="MEU6819956.1"/>
    </source>
</evidence>
<keyword evidence="2" id="KW-0808">Transferase</keyword>
<evidence type="ECO:0000256" key="1">
    <source>
        <dbReference type="ARBA" id="ARBA00007047"/>
    </source>
</evidence>
<dbReference type="Gene3D" id="3.40.1080.10">
    <property type="entry name" value="Glutaconate Coenzyme A-transferase"/>
    <property type="match status" value="1"/>
</dbReference>
<protein>
    <submittedName>
        <fullName evidence="2">CoA-transferase</fullName>
        <ecNumber evidence="2">2.8.3.-</ecNumber>
    </submittedName>
</protein>
<reference evidence="2 3" key="1">
    <citation type="submission" date="2024-06" db="EMBL/GenBank/DDBJ databases">
        <title>The Natural Products Discovery Center: Release of the First 8490 Sequenced Strains for Exploring Actinobacteria Biosynthetic Diversity.</title>
        <authorList>
            <person name="Kalkreuter E."/>
            <person name="Kautsar S.A."/>
            <person name="Yang D."/>
            <person name="Bader C.D."/>
            <person name="Teijaro C.N."/>
            <person name="Fluegel L."/>
            <person name="Davis C.M."/>
            <person name="Simpson J.R."/>
            <person name="Lauterbach L."/>
            <person name="Steele A.D."/>
            <person name="Gui C."/>
            <person name="Meng S."/>
            <person name="Li G."/>
            <person name="Viehrig K."/>
            <person name="Ye F."/>
            <person name="Su P."/>
            <person name="Kiefer A.F."/>
            <person name="Nichols A."/>
            <person name="Cepeda A.J."/>
            <person name="Yan W."/>
            <person name="Fan B."/>
            <person name="Jiang Y."/>
            <person name="Adhikari A."/>
            <person name="Zheng C.-J."/>
            <person name="Schuster L."/>
            <person name="Cowan T.M."/>
            <person name="Smanski M.J."/>
            <person name="Chevrette M.G."/>
            <person name="De Carvalho L.P.S."/>
            <person name="Shen B."/>
        </authorList>
    </citation>
    <scope>NUCLEOTIDE SEQUENCE [LARGE SCALE GENOMIC DNA]</scope>
    <source>
        <strain evidence="2 3">NPDC046838</strain>
    </source>
</reference>
<name>A0ABV3BG68_9ACTN</name>
<dbReference type="Proteomes" id="UP001551176">
    <property type="component" value="Unassembled WGS sequence"/>
</dbReference>
<dbReference type="GO" id="GO:0016740">
    <property type="term" value="F:transferase activity"/>
    <property type="evidence" value="ECO:0007669"/>
    <property type="project" value="UniProtKB-KW"/>
</dbReference>